<dbReference type="PANTHER" id="PTHR33826">
    <property type="entry name" value="F20B24.21"/>
    <property type="match status" value="1"/>
</dbReference>
<dbReference type="AlphaFoldDB" id="A0AAN7LZ22"/>
<dbReference type="Pfam" id="PF23041">
    <property type="entry name" value="DUF7036"/>
    <property type="match status" value="2"/>
</dbReference>
<dbReference type="InterPro" id="IPR055464">
    <property type="entry name" value="DUF7036"/>
</dbReference>
<feature type="compositionally biased region" description="Low complexity" evidence="1">
    <location>
        <begin position="428"/>
        <end position="465"/>
    </location>
</feature>
<dbReference type="Proteomes" id="UP001346149">
    <property type="component" value="Unassembled WGS sequence"/>
</dbReference>
<comment type="caution">
    <text evidence="4">The sequence shown here is derived from an EMBL/GenBank/DDBJ whole genome shotgun (WGS) entry which is preliminary data.</text>
</comment>
<accession>A0AAN7LZ22</accession>
<feature type="region of interest" description="Disordered" evidence="1">
    <location>
        <begin position="318"/>
        <end position="496"/>
    </location>
</feature>
<feature type="region of interest" description="Disordered" evidence="1">
    <location>
        <begin position="1"/>
        <end position="26"/>
    </location>
</feature>
<reference evidence="4 5" key="1">
    <citation type="journal article" date="2023" name="Hortic Res">
        <title>Pangenome of water caltrop reveals structural variations and asymmetric subgenome divergence after allopolyploidization.</title>
        <authorList>
            <person name="Zhang X."/>
            <person name="Chen Y."/>
            <person name="Wang L."/>
            <person name="Yuan Y."/>
            <person name="Fang M."/>
            <person name="Shi L."/>
            <person name="Lu R."/>
            <person name="Comes H.P."/>
            <person name="Ma Y."/>
            <person name="Chen Y."/>
            <person name="Huang G."/>
            <person name="Zhou Y."/>
            <person name="Zheng Z."/>
            <person name="Qiu Y."/>
        </authorList>
    </citation>
    <scope>NUCLEOTIDE SEQUENCE [LARGE SCALE GENOMIC DNA]</scope>
    <source>
        <strain evidence="4">F231</strain>
    </source>
</reference>
<evidence type="ECO:0000313" key="4">
    <source>
        <dbReference type="EMBL" id="KAK4787596.1"/>
    </source>
</evidence>
<feature type="compositionally biased region" description="Polar residues" evidence="1">
    <location>
        <begin position="12"/>
        <end position="21"/>
    </location>
</feature>
<feature type="compositionally biased region" description="Polar residues" evidence="1">
    <location>
        <begin position="470"/>
        <end position="496"/>
    </location>
</feature>
<organism evidence="4 5">
    <name type="scientific">Trapa natans</name>
    <name type="common">Water chestnut</name>
    <dbReference type="NCBI Taxonomy" id="22666"/>
    <lineage>
        <taxon>Eukaryota</taxon>
        <taxon>Viridiplantae</taxon>
        <taxon>Streptophyta</taxon>
        <taxon>Embryophyta</taxon>
        <taxon>Tracheophyta</taxon>
        <taxon>Spermatophyta</taxon>
        <taxon>Magnoliopsida</taxon>
        <taxon>eudicotyledons</taxon>
        <taxon>Gunneridae</taxon>
        <taxon>Pentapetalae</taxon>
        <taxon>rosids</taxon>
        <taxon>malvids</taxon>
        <taxon>Myrtales</taxon>
        <taxon>Lythraceae</taxon>
        <taxon>Trapa</taxon>
    </lineage>
</organism>
<feature type="domain" description="DUF7036" evidence="3">
    <location>
        <begin position="212"/>
        <end position="304"/>
    </location>
</feature>
<name>A0AAN7LZ22_TRANT</name>
<keyword evidence="2" id="KW-0472">Membrane</keyword>
<feature type="domain" description="DUF7036" evidence="3">
    <location>
        <begin position="88"/>
        <end position="179"/>
    </location>
</feature>
<dbReference type="EMBL" id="JAXQNO010000012">
    <property type="protein sequence ID" value="KAK4787596.1"/>
    <property type="molecule type" value="Genomic_DNA"/>
</dbReference>
<feature type="transmembrane region" description="Helical" evidence="2">
    <location>
        <begin position="40"/>
        <end position="62"/>
    </location>
</feature>
<feature type="compositionally biased region" description="Polar residues" evidence="1">
    <location>
        <begin position="370"/>
        <end position="386"/>
    </location>
</feature>
<evidence type="ECO:0000259" key="3">
    <source>
        <dbReference type="Pfam" id="PF23041"/>
    </source>
</evidence>
<keyword evidence="5" id="KW-1185">Reference proteome</keyword>
<evidence type="ECO:0000256" key="2">
    <source>
        <dbReference type="SAM" id="Phobius"/>
    </source>
</evidence>
<feature type="compositionally biased region" description="Basic residues" evidence="1">
    <location>
        <begin position="336"/>
        <end position="353"/>
    </location>
</feature>
<keyword evidence="2" id="KW-1133">Transmembrane helix</keyword>
<evidence type="ECO:0000313" key="5">
    <source>
        <dbReference type="Proteomes" id="UP001346149"/>
    </source>
</evidence>
<protein>
    <recommendedName>
        <fullName evidence="3">DUF7036 domain-containing protein</fullName>
    </recommendedName>
</protein>
<dbReference type="PANTHER" id="PTHR33826:SF2">
    <property type="entry name" value="HYDROXYPROLINE-RICH GLYCOPROTEIN FAMILY PROTEIN"/>
    <property type="match status" value="1"/>
</dbReference>
<evidence type="ECO:0000256" key="1">
    <source>
        <dbReference type="SAM" id="MobiDB-lite"/>
    </source>
</evidence>
<proteinExistence type="predicted"/>
<gene>
    <name evidence="4" type="ORF">SAY86_011429</name>
</gene>
<sequence length="530" mass="57556">MGKGASEEGQGLPQNQHSAPVTSERGGNPPIRCGMIYPRVGVKCLLVLVLSVAGFLSAIFWLPPFLHLGNRHDLDLGSRLRGHDIVASFYVAKPVSLLKDNIIKLEDDIFGEMNAPTIKVAVLFLEPVPRQNVSKVFFAIDPDVDSPTISVSSQSLIRASFSYLVSRQLSLRLTVSLFGDPFSFEVIKFHGGITIIPPQSAYLLQKVQIYFNFTLNFPIEQIQDSFYELTSQLKSGLHLSPYENLYIRLSNLKGSTVEAPTTVQSSVLLAIGAQPTMPQLKKLAQTIMGNSHKGNLGLNNTIFGKVKQVRLSITLQHSLNGGSGEGAPSPSPVPMPHHHQNHHYHHHHYHHHVSNPPLGSTMPPEPATWGGNTPTCGKVSPASQPFPSHAPERDSHAPILTYGAKPPGCRYGKKRRSAGPKREQIHLSPSPSSAFASRSSASPAPAVKQKSSPPSSSFSLQGPLPHASFGQEQPPSKSKSESVIPNPAMSVSPSPSSFRRLKEILQETGGSLRMGAMQICFNFANVNMLY</sequence>
<keyword evidence="2" id="KW-0812">Transmembrane</keyword>